<dbReference type="Gene3D" id="3.40.50.12140">
    <property type="entry name" value="Domain of unknown function DUF4159"/>
    <property type="match status" value="2"/>
</dbReference>
<dbReference type="Proteomes" id="UP000593765">
    <property type="component" value="Chromosome"/>
</dbReference>
<dbReference type="SUPFAM" id="SSF48239">
    <property type="entry name" value="Terpenoid cyclases/Protein prenyltransferases"/>
    <property type="match status" value="2"/>
</dbReference>
<dbReference type="AlphaFoldDB" id="A0A7M2WVW2"/>
<dbReference type="EMBL" id="CP063458">
    <property type="protein sequence ID" value="QOV89596.1"/>
    <property type="molecule type" value="Genomic_DNA"/>
</dbReference>
<reference evidence="4 5" key="1">
    <citation type="submission" date="2020-10" db="EMBL/GenBank/DDBJ databases">
        <title>Wide distribution of Phycisphaera-like planctomycetes from WD2101 soil group in peatlands and genome analysis of the first cultivated representative.</title>
        <authorList>
            <person name="Dedysh S.N."/>
            <person name="Beletsky A.V."/>
            <person name="Ivanova A."/>
            <person name="Kulichevskaya I.S."/>
            <person name="Suzina N.E."/>
            <person name="Philippov D.A."/>
            <person name="Rakitin A.L."/>
            <person name="Mardanov A.V."/>
            <person name="Ravin N.V."/>
        </authorList>
    </citation>
    <scope>NUCLEOTIDE SEQUENCE [LARGE SCALE GENOMIC DNA]</scope>
    <source>
        <strain evidence="4 5">M1803</strain>
    </source>
</reference>
<feature type="domain" description="DUF4159" evidence="3">
    <location>
        <begin position="580"/>
        <end position="739"/>
    </location>
</feature>
<keyword evidence="2" id="KW-0732">Signal</keyword>
<keyword evidence="5" id="KW-1185">Reference proteome</keyword>
<accession>A0A7M2WVW2</accession>
<evidence type="ECO:0000313" key="4">
    <source>
        <dbReference type="EMBL" id="QOV89596.1"/>
    </source>
</evidence>
<dbReference type="RefSeq" id="WP_206292645.1">
    <property type="nucleotide sequence ID" value="NZ_CP063458.1"/>
</dbReference>
<feature type="compositionally biased region" description="Low complexity" evidence="1">
    <location>
        <begin position="774"/>
        <end position="804"/>
    </location>
</feature>
<dbReference type="Gene3D" id="1.50.10.20">
    <property type="match status" value="1"/>
</dbReference>
<name>A0A7M2WVW2_9BACT</name>
<sequence>MTSRPMTPLVLVLGLLLALVAAPARAADSKEVSDALEKAKAYLYSVQKNGTWEETMTQPDDKTMLAERQSVKGGQWTGQTALAVYALLAAGEKPQSAKLAPAIDFLKKNPSAGVYALGLRMQVWLELPRTPEVMAAAKRDAELLLKSLKTEGSALGMYDYVYSPNTKSKAYSHSRSQYGVLGVWAADQIGIEVPNRYWEVVEKAWIDHQAPDGGWTYMKPGETENPITPGMTAVGVATLFITQDYTRAVEGLACKGNLSNPSIERGIKWMGEHMDLVATDKKYARDFPFITLYAVERIGVAAGLKYLGGVDWYQKGAEWLVNKQGKNGSFTGGGGFGSGAVVDTSYAMLFLARGRAPVAFNKLDYAKAATGPAAPAWNQRPRDIANLSGWIGRSIEQRLNWQVVPASAPLNDLIDAPIVYISGSKPPILDDAEKARLREYVEAGGMIVGNADCANVAFATGFRKLASDLFPAYELRELPPEHPMYNGVFRRNNWKVKPQILGLSNGARELMLLIPTGDPARQWQTKIVGGKEEFWQLGGALFLYCSEGKDLRFRGENHLVNLNKKIKASRSLTLHRLSHPQNWNPEPGGWRRIENYVHNQHRVDLKVEEAKLGDGKLPTGGFAHLTGTGKTTFTEAQRGEIKKFVEGGGLLLIDSAGGNAAFADSMEKELATIFGGEALAIIPENHPLYSPKKEPISIRYRPTAQKLLAGALKAPRLRGIDVNGKFGVIYSREDLSVGIVGHSVDGIVGYDPDTATDLAAAVIAYKAGPDPEAAKPATAPSTKPASTKPPTKPAAKPSTAKPKT</sequence>
<evidence type="ECO:0000259" key="3">
    <source>
        <dbReference type="Pfam" id="PF13709"/>
    </source>
</evidence>
<dbReference type="KEGG" id="hbs:IPV69_25970"/>
<feature type="chain" id="PRO_5033981158" evidence="2">
    <location>
        <begin position="27"/>
        <end position="804"/>
    </location>
</feature>
<evidence type="ECO:0000313" key="5">
    <source>
        <dbReference type="Proteomes" id="UP000593765"/>
    </source>
</evidence>
<dbReference type="Pfam" id="PF13709">
    <property type="entry name" value="DUF4159"/>
    <property type="match status" value="2"/>
</dbReference>
<dbReference type="InterPro" id="IPR008930">
    <property type="entry name" value="Terpenoid_cyclase/PrenylTrfase"/>
</dbReference>
<feature type="signal peptide" evidence="2">
    <location>
        <begin position="1"/>
        <end position="26"/>
    </location>
</feature>
<feature type="domain" description="DUF4159" evidence="3">
    <location>
        <begin position="371"/>
        <end position="506"/>
    </location>
</feature>
<organism evidence="4 5">
    <name type="scientific">Humisphaera borealis</name>
    <dbReference type="NCBI Taxonomy" id="2807512"/>
    <lineage>
        <taxon>Bacteria</taxon>
        <taxon>Pseudomonadati</taxon>
        <taxon>Planctomycetota</taxon>
        <taxon>Phycisphaerae</taxon>
        <taxon>Tepidisphaerales</taxon>
        <taxon>Tepidisphaeraceae</taxon>
        <taxon>Humisphaera</taxon>
    </lineage>
</organism>
<feature type="region of interest" description="Disordered" evidence="1">
    <location>
        <begin position="770"/>
        <end position="804"/>
    </location>
</feature>
<protein>
    <submittedName>
        <fullName evidence="4">DUF4159 domain-containing protein</fullName>
    </submittedName>
</protein>
<proteinExistence type="predicted"/>
<evidence type="ECO:0000256" key="1">
    <source>
        <dbReference type="SAM" id="MobiDB-lite"/>
    </source>
</evidence>
<dbReference type="InterPro" id="IPR025297">
    <property type="entry name" value="DUF4159"/>
</dbReference>
<evidence type="ECO:0000256" key="2">
    <source>
        <dbReference type="SAM" id="SignalP"/>
    </source>
</evidence>
<gene>
    <name evidence="4" type="ORF">IPV69_25970</name>
</gene>